<dbReference type="GO" id="GO:0005525">
    <property type="term" value="F:GTP binding"/>
    <property type="evidence" value="ECO:0007669"/>
    <property type="project" value="UniProtKB-KW"/>
</dbReference>
<feature type="binding site" evidence="5">
    <location>
        <begin position="186"/>
        <end position="191"/>
    </location>
    <ligand>
        <name>GTP</name>
        <dbReference type="ChEBI" id="CHEBI:37565"/>
    </ligand>
</feature>
<sequence>MSMFILAFIQAKKTILWYNRKVKNKMNEFDLHKGVIIMARGDKMRVDYDDYLRDDNLHINWYPGHMKKTRDLVRENLKLVDVVVELLDARIPFSSKNPDIDKLAGNKPRVVILNKSDLADRAKLDKWIKYYKDQGIKAIPIDTMKGMGLNKLIDECRNVTKDKMDALKEKGRKERPIRIMIVGVPNVGKSSIINKLTGRKSAVTGDRPGVTKGKQWVRLKGNLELLDTPGILWPKFEDQEIALNLAFCRAIKDEILDVDTLALRLIAKLMEIEPEKLKTRYKLENLGESDIETMDMIGYKRGFVTGKKELDYTRIATTVLNEFRDGKIGKISLEVPDDIKN</sequence>
<keyword evidence="3 4" id="KW-0342">GTP-binding</keyword>
<dbReference type="GO" id="GO:0005737">
    <property type="term" value="C:cytoplasm"/>
    <property type="evidence" value="ECO:0007669"/>
    <property type="project" value="UniProtKB-SubCell"/>
</dbReference>
<dbReference type="Pfam" id="PF01926">
    <property type="entry name" value="MMR_HSR1"/>
    <property type="match status" value="1"/>
</dbReference>
<feature type="domain" description="CP-type G" evidence="6">
    <location>
        <begin position="69"/>
        <end position="234"/>
    </location>
</feature>
<dbReference type="InterPro" id="IPR016478">
    <property type="entry name" value="GTPase_MTG1"/>
</dbReference>
<reference evidence="7 8" key="1">
    <citation type="submission" date="2016-10" db="EMBL/GenBank/DDBJ databases">
        <authorList>
            <person name="de Groot N.N."/>
        </authorList>
    </citation>
    <scope>NUCLEOTIDE SEQUENCE [LARGE SCALE GENOMIC DNA]</scope>
    <source>
        <strain evidence="7 8">DSM 797</strain>
    </source>
</reference>
<dbReference type="PANTHER" id="PTHR45782">
    <property type="entry name" value="MITOCHONDRIAL RIBOSOME-ASSOCIATED GTPASE 1"/>
    <property type="match status" value="1"/>
</dbReference>
<comment type="subcellular location">
    <subcellularLocation>
        <location evidence="4">Cytoplasm</location>
    </subcellularLocation>
</comment>
<dbReference type="InterPro" id="IPR023179">
    <property type="entry name" value="GTP-bd_ortho_bundle_sf"/>
</dbReference>
<organism evidence="7 8">
    <name type="scientific">Romboutsia lituseburensis DSM 797</name>
    <dbReference type="NCBI Taxonomy" id="1121325"/>
    <lineage>
        <taxon>Bacteria</taxon>
        <taxon>Bacillati</taxon>
        <taxon>Bacillota</taxon>
        <taxon>Clostridia</taxon>
        <taxon>Peptostreptococcales</taxon>
        <taxon>Peptostreptococcaceae</taxon>
        <taxon>Romboutsia</taxon>
    </lineage>
</organism>
<dbReference type="STRING" id="1121325.SAMN04515677_10537"/>
<dbReference type="CDD" id="cd01856">
    <property type="entry name" value="YlqF"/>
    <property type="match status" value="1"/>
</dbReference>
<dbReference type="InterPro" id="IPR019991">
    <property type="entry name" value="GTP-bd_ribosome_bgen"/>
</dbReference>
<evidence type="ECO:0000256" key="4">
    <source>
        <dbReference type="PIRNR" id="PIRNR006230"/>
    </source>
</evidence>
<evidence type="ECO:0000256" key="2">
    <source>
        <dbReference type="ARBA" id="ARBA00022741"/>
    </source>
</evidence>
<dbReference type="EMBL" id="FNGW01000005">
    <property type="protein sequence ID" value="SDM05973.1"/>
    <property type="molecule type" value="Genomic_DNA"/>
</dbReference>
<dbReference type="Gene3D" id="1.10.1580.10">
    <property type="match status" value="1"/>
</dbReference>
<dbReference type="PANTHER" id="PTHR45782:SF4">
    <property type="entry name" value="MITOCHONDRIAL RIBOSOME-ASSOCIATED GTPASE 1"/>
    <property type="match status" value="1"/>
</dbReference>
<dbReference type="FunFam" id="3.40.50.300:FF:000590">
    <property type="entry name" value="Ribosome biogenesis GTPase A"/>
    <property type="match status" value="1"/>
</dbReference>
<feature type="binding site" evidence="5">
    <location>
        <position position="230"/>
    </location>
    <ligand>
        <name>GTP</name>
        <dbReference type="ChEBI" id="CHEBI:37565"/>
    </ligand>
</feature>
<dbReference type="Proteomes" id="UP000199068">
    <property type="component" value="Unassembled WGS sequence"/>
</dbReference>
<keyword evidence="4" id="KW-0963">Cytoplasm</keyword>
<evidence type="ECO:0000256" key="5">
    <source>
        <dbReference type="PIRSR" id="PIRSR006230-1"/>
    </source>
</evidence>
<keyword evidence="2 4" id="KW-0547">Nucleotide-binding</keyword>
<dbReference type="PIRSF" id="PIRSF006230">
    <property type="entry name" value="MG442"/>
    <property type="match status" value="1"/>
</dbReference>
<comment type="function">
    <text evidence="4">Required for a late step of 50S ribosomal subunit assembly. Has GTPase activity.</text>
</comment>
<dbReference type="PROSITE" id="PS51721">
    <property type="entry name" value="G_CP"/>
    <property type="match status" value="1"/>
</dbReference>
<evidence type="ECO:0000256" key="1">
    <source>
        <dbReference type="ARBA" id="ARBA00014898"/>
    </source>
</evidence>
<dbReference type="AlphaFoldDB" id="A0A1G9Q4X8"/>
<dbReference type="Gene3D" id="3.40.50.300">
    <property type="entry name" value="P-loop containing nucleotide triphosphate hydrolases"/>
    <property type="match status" value="1"/>
</dbReference>
<dbReference type="GO" id="GO:0006412">
    <property type="term" value="P:translation"/>
    <property type="evidence" value="ECO:0007669"/>
    <property type="project" value="TreeGrafter"/>
</dbReference>
<dbReference type="NCBIfam" id="TIGR03596">
    <property type="entry name" value="GTPase_YlqF"/>
    <property type="match status" value="1"/>
</dbReference>
<dbReference type="InterPro" id="IPR030378">
    <property type="entry name" value="G_CP_dom"/>
</dbReference>
<protein>
    <recommendedName>
        <fullName evidence="1 4">Ribosome biogenesis GTPase A</fullName>
    </recommendedName>
</protein>
<keyword evidence="8" id="KW-1185">Reference proteome</keyword>
<dbReference type="PRINTS" id="PR00326">
    <property type="entry name" value="GTP1OBG"/>
</dbReference>
<accession>A0A1G9Q4X8</accession>
<dbReference type="InterPro" id="IPR006073">
    <property type="entry name" value="GTP-bd"/>
</dbReference>
<evidence type="ECO:0000313" key="8">
    <source>
        <dbReference type="Proteomes" id="UP000199068"/>
    </source>
</evidence>
<dbReference type="SUPFAM" id="SSF52540">
    <property type="entry name" value="P-loop containing nucleoside triphosphate hydrolases"/>
    <property type="match status" value="1"/>
</dbReference>
<evidence type="ECO:0000256" key="3">
    <source>
        <dbReference type="ARBA" id="ARBA00023134"/>
    </source>
</evidence>
<comment type="similarity">
    <text evidence="4">Belongs to the TRAFAC class YlqF/YawG GTPase family. MTG1 subfamily.</text>
</comment>
<dbReference type="InterPro" id="IPR027417">
    <property type="entry name" value="P-loop_NTPase"/>
</dbReference>
<proteinExistence type="inferred from homology"/>
<dbReference type="GO" id="GO:0003924">
    <property type="term" value="F:GTPase activity"/>
    <property type="evidence" value="ECO:0007669"/>
    <property type="project" value="TreeGrafter"/>
</dbReference>
<feature type="binding site" evidence="5">
    <location>
        <begin position="114"/>
        <end position="117"/>
    </location>
    <ligand>
        <name>GTP</name>
        <dbReference type="ChEBI" id="CHEBI:37565"/>
    </ligand>
</feature>
<gene>
    <name evidence="7" type="ORF">SAMN04515677_10537</name>
</gene>
<evidence type="ECO:0000313" key="7">
    <source>
        <dbReference type="EMBL" id="SDM05973.1"/>
    </source>
</evidence>
<evidence type="ECO:0000259" key="6">
    <source>
        <dbReference type="PROSITE" id="PS51721"/>
    </source>
</evidence>
<name>A0A1G9Q4X8_9FIRM</name>